<evidence type="ECO:0000256" key="8">
    <source>
        <dbReference type="ARBA" id="ARBA00023270"/>
    </source>
</evidence>
<proteinExistence type="inferred from homology"/>
<dbReference type="SUPFAM" id="SSF51569">
    <property type="entry name" value="Aldolase"/>
    <property type="match status" value="1"/>
</dbReference>
<dbReference type="SMART" id="SM01130">
    <property type="entry name" value="DHDPS"/>
    <property type="match status" value="1"/>
</dbReference>
<dbReference type="GO" id="GO:0008747">
    <property type="term" value="F:N-acetylneuraminate lyase activity"/>
    <property type="evidence" value="ECO:0007669"/>
    <property type="project" value="UniProtKB-EC"/>
</dbReference>
<keyword evidence="9" id="KW-0119">Carbohydrate metabolism</keyword>
<comment type="caution">
    <text evidence="12">The sequence shown here is derived from an EMBL/GenBank/DDBJ whole genome shotgun (WGS) entry which is preliminary data.</text>
</comment>
<dbReference type="CDD" id="cd00408">
    <property type="entry name" value="DHDPS-like"/>
    <property type="match status" value="1"/>
</dbReference>
<dbReference type="InterPro" id="IPR002220">
    <property type="entry name" value="DapA-like"/>
</dbReference>
<keyword evidence="13" id="KW-1185">Reference proteome</keyword>
<evidence type="ECO:0000256" key="9">
    <source>
        <dbReference type="ARBA" id="ARBA00023277"/>
    </source>
</evidence>
<dbReference type="STRING" id="543379.A0A232ES59"/>
<evidence type="ECO:0000256" key="3">
    <source>
        <dbReference type="ARBA" id="ARBA00006324"/>
    </source>
</evidence>
<dbReference type="PANTHER" id="PTHR12128">
    <property type="entry name" value="DIHYDRODIPICOLINATE SYNTHASE"/>
    <property type="match status" value="1"/>
</dbReference>
<organism evidence="12 13">
    <name type="scientific">Trichomalopsis sarcophagae</name>
    <dbReference type="NCBI Taxonomy" id="543379"/>
    <lineage>
        <taxon>Eukaryota</taxon>
        <taxon>Metazoa</taxon>
        <taxon>Ecdysozoa</taxon>
        <taxon>Arthropoda</taxon>
        <taxon>Hexapoda</taxon>
        <taxon>Insecta</taxon>
        <taxon>Pterygota</taxon>
        <taxon>Neoptera</taxon>
        <taxon>Endopterygota</taxon>
        <taxon>Hymenoptera</taxon>
        <taxon>Apocrita</taxon>
        <taxon>Proctotrupomorpha</taxon>
        <taxon>Chalcidoidea</taxon>
        <taxon>Pteromalidae</taxon>
        <taxon>Pteromalinae</taxon>
        <taxon>Trichomalopsis</taxon>
    </lineage>
</organism>
<evidence type="ECO:0000313" key="13">
    <source>
        <dbReference type="Proteomes" id="UP000215335"/>
    </source>
</evidence>
<dbReference type="EMBL" id="NNAY01002497">
    <property type="protein sequence ID" value="OXU21181.1"/>
    <property type="molecule type" value="Genomic_DNA"/>
</dbReference>
<evidence type="ECO:0000256" key="11">
    <source>
        <dbReference type="SAM" id="SignalP"/>
    </source>
</evidence>
<evidence type="ECO:0000313" key="12">
    <source>
        <dbReference type="EMBL" id="OXU21181.1"/>
    </source>
</evidence>
<evidence type="ECO:0000256" key="7">
    <source>
        <dbReference type="ARBA" id="ARBA00023239"/>
    </source>
</evidence>
<dbReference type="Proteomes" id="UP000215335">
    <property type="component" value="Unassembled WGS sequence"/>
</dbReference>
<dbReference type="Pfam" id="PF00701">
    <property type="entry name" value="DHDPS"/>
    <property type="match status" value="1"/>
</dbReference>
<name>A0A232ES59_9HYME</name>
<evidence type="ECO:0000256" key="6">
    <source>
        <dbReference type="ARBA" id="ARBA00022490"/>
    </source>
</evidence>
<comment type="pathway">
    <text evidence="2">Amino-sugar metabolism; N-acetylneuraminate degradation.</text>
</comment>
<protein>
    <recommendedName>
        <fullName evidence="5">N-acetylneuraminate lyase</fullName>
        <ecNumber evidence="5">4.1.3.3</ecNumber>
    </recommendedName>
</protein>
<keyword evidence="11" id="KW-0732">Signal</keyword>
<accession>A0A232ES59</accession>
<reference evidence="12 13" key="1">
    <citation type="journal article" date="2017" name="Curr. Biol.">
        <title>The Evolution of Venom by Co-option of Single-Copy Genes.</title>
        <authorList>
            <person name="Martinson E.O."/>
            <person name="Mrinalini"/>
            <person name="Kelkar Y.D."/>
            <person name="Chang C.H."/>
            <person name="Werren J.H."/>
        </authorList>
    </citation>
    <scope>NUCLEOTIDE SEQUENCE [LARGE SCALE GENOMIC DNA]</scope>
    <source>
        <strain evidence="12 13">Alberta</strain>
        <tissue evidence="12">Whole body</tissue>
    </source>
</reference>
<dbReference type="PANTHER" id="PTHR12128:SF21">
    <property type="entry name" value="N-ACETYLNEURAMINATE LYASE"/>
    <property type="match status" value="1"/>
</dbReference>
<evidence type="ECO:0000256" key="5">
    <source>
        <dbReference type="ARBA" id="ARBA00012911"/>
    </source>
</evidence>
<dbReference type="OrthoDB" id="191315at2759"/>
<evidence type="ECO:0000256" key="4">
    <source>
        <dbReference type="ARBA" id="ARBA00011881"/>
    </source>
</evidence>
<comment type="subunit">
    <text evidence="4">Homotetramer.</text>
</comment>
<keyword evidence="6" id="KW-0963">Cytoplasm</keyword>
<dbReference type="GO" id="GO:0005737">
    <property type="term" value="C:cytoplasm"/>
    <property type="evidence" value="ECO:0007669"/>
    <property type="project" value="UniProtKB-SubCell"/>
</dbReference>
<evidence type="ECO:0000256" key="2">
    <source>
        <dbReference type="ARBA" id="ARBA00004878"/>
    </source>
</evidence>
<dbReference type="InterPro" id="IPR013785">
    <property type="entry name" value="Aldolase_TIM"/>
</dbReference>
<evidence type="ECO:0000256" key="10">
    <source>
        <dbReference type="ARBA" id="ARBA00044906"/>
    </source>
</evidence>
<evidence type="ECO:0000256" key="1">
    <source>
        <dbReference type="ARBA" id="ARBA00004496"/>
    </source>
</evidence>
<dbReference type="Gene3D" id="3.20.20.70">
    <property type="entry name" value="Aldolase class I"/>
    <property type="match status" value="1"/>
</dbReference>
<gene>
    <name evidence="12" type="ORF">TSAR_010090</name>
</gene>
<comment type="catalytic activity">
    <reaction evidence="10">
        <text>aceneuramate = aldehydo-N-acetyl-D-mannosamine + pyruvate</text>
        <dbReference type="Rhea" id="RHEA:23296"/>
        <dbReference type="ChEBI" id="CHEBI:15361"/>
        <dbReference type="ChEBI" id="CHEBI:17122"/>
        <dbReference type="ChEBI" id="CHEBI:173083"/>
        <dbReference type="EC" id="4.1.3.3"/>
    </reaction>
</comment>
<keyword evidence="7" id="KW-0456">Lyase</keyword>
<comment type="similarity">
    <text evidence="3">Belongs to the DapA family. NanA subfamily.</text>
</comment>
<sequence>MIRLKAVVLVIACAHFAASDGNVQQGVKFSYRGPLASAFTPFNNDKARTLNLSVIPKYAEFLALKNVSGVLVAGTYGQGTALSIDERKKLAEAWLSAVGKTKQHLMIHVGGASLRDVKELAAQAESIGVDSLLVQPELNATSTEEIINYLELVGRSAPRTLLIFYQNPLFKVKLDVEYFLTNVGKKVATFAGMKHVTDDFEELKTAWRLRQNYTIFIGMDAQTLSGCSLGMDSMITSTSSFIPELCFEILRHCRSRAGLPKAREAQEAIDRVVAEVDRYGTCVIQPIITYFRRPNGAHEIFAGDDTVTMKVATSMVADLPLGPPRPPLEIIPEENVMSMARELKKMSLRTNEVAVLSVY</sequence>
<comment type="subcellular location">
    <subcellularLocation>
        <location evidence="1">Cytoplasm</location>
    </subcellularLocation>
</comment>
<feature type="signal peptide" evidence="11">
    <location>
        <begin position="1"/>
        <end position="19"/>
    </location>
</feature>
<keyword evidence="8" id="KW-0704">Schiff base</keyword>
<dbReference type="AlphaFoldDB" id="A0A232ES59"/>
<feature type="chain" id="PRO_5013371192" description="N-acetylneuraminate lyase" evidence="11">
    <location>
        <begin position="20"/>
        <end position="359"/>
    </location>
</feature>
<dbReference type="EC" id="4.1.3.3" evidence="5"/>